<protein>
    <recommendedName>
        <fullName evidence="1">Methyltransferase domain-containing protein</fullName>
    </recommendedName>
</protein>
<reference evidence="2 3" key="1">
    <citation type="submission" date="2016-04" db="EMBL/GenBank/DDBJ databases">
        <title>Draft genome sequence of freshwater magnetotactic bacteria Magnetospirillum marisnigri SP-1 and Magnetospirillum moscoviense BB-1.</title>
        <authorList>
            <person name="Koziaeva V."/>
            <person name="Dziuba M.V."/>
            <person name="Ivanov T.M."/>
            <person name="Kuznetsov B."/>
            <person name="Grouzdev D.S."/>
        </authorList>
    </citation>
    <scope>NUCLEOTIDE SEQUENCE [LARGE SCALE GENOMIC DNA]</scope>
    <source>
        <strain evidence="2 3">SP-1</strain>
    </source>
</reference>
<dbReference type="OrthoDB" id="3206826at2"/>
<dbReference type="InterPro" id="IPR029063">
    <property type="entry name" value="SAM-dependent_MTases_sf"/>
</dbReference>
<dbReference type="RefSeq" id="WP_068493653.1">
    <property type="nucleotide sequence ID" value="NZ_LWQT01000066.1"/>
</dbReference>
<gene>
    <name evidence="2" type="ORF">A6A04_03685</name>
</gene>
<organism evidence="2 3">
    <name type="scientific">Paramagnetospirillum marisnigri</name>
    <dbReference type="NCBI Taxonomy" id="1285242"/>
    <lineage>
        <taxon>Bacteria</taxon>
        <taxon>Pseudomonadati</taxon>
        <taxon>Pseudomonadota</taxon>
        <taxon>Alphaproteobacteria</taxon>
        <taxon>Rhodospirillales</taxon>
        <taxon>Magnetospirillaceae</taxon>
        <taxon>Paramagnetospirillum</taxon>
    </lineage>
</organism>
<dbReference type="Gene3D" id="3.40.50.150">
    <property type="entry name" value="Vaccinia Virus protein VP39"/>
    <property type="match status" value="1"/>
</dbReference>
<sequence>MSALAPFSPRILPLLKAPGKSDDTHLVVEDGALRCAETGERFEYLRGIPSLYHPSPEEGADVTARIRSFYEETPFPSYEGLEEFGELVAKGQSNPFSRNLLEAVGYNKTVLECGCGTGQLSHFLQLNNNHTLGIDLSLASLGLAVEHKTRNQLTRASFCQMNIFELAIKDNSFDVVISHGVLHHTFDARRAFGNIVKKAKPGGIVMVGLYNKPSRFPTWLRSKLIRVLGPKIDYVVRNRIRDARKADVWIKDQYFNPHETWHSIDEVLGWFDENDIEFLNCSPAILDTDGESAPGLFDKTSPGNAYQRAVTQLSWLATIAREGALFDVIGRRRA</sequence>
<dbReference type="PANTHER" id="PTHR43861">
    <property type="entry name" value="TRANS-ACONITATE 2-METHYLTRANSFERASE-RELATED"/>
    <property type="match status" value="1"/>
</dbReference>
<dbReference type="SUPFAM" id="SSF53335">
    <property type="entry name" value="S-adenosyl-L-methionine-dependent methyltransferases"/>
    <property type="match status" value="1"/>
</dbReference>
<accession>A0A178MKM7</accession>
<evidence type="ECO:0000313" key="2">
    <source>
        <dbReference type="EMBL" id="OAN49226.1"/>
    </source>
</evidence>
<feature type="domain" description="Methyltransferase" evidence="1">
    <location>
        <begin position="107"/>
        <end position="217"/>
    </location>
</feature>
<dbReference type="AlphaFoldDB" id="A0A178MKM7"/>
<dbReference type="Proteomes" id="UP000078428">
    <property type="component" value="Unassembled WGS sequence"/>
</dbReference>
<dbReference type="PANTHER" id="PTHR43861:SF1">
    <property type="entry name" value="TRANS-ACONITATE 2-METHYLTRANSFERASE"/>
    <property type="match status" value="1"/>
</dbReference>
<comment type="caution">
    <text evidence="2">The sequence shown here is derived from an EMBL/GenBank/DDBJ whole genome shotgun (WGS) entry which is preliminary data.</text>
</comment>
<dbReference type="EMBL" id="LWQT01000066">
    <property type="protein sequence ID" value="OAN49226.1"/>
    <property type="molecule type" value="Genomic_DNA"/>
</dbReference>
<name>A0A178MKM7_9PROT</name>
<evidence type="ECO:0000259" key="1">
    <source>
        <dbReference type="Pfam" id="PF13847"/>
    </source>
</evidence>
<dbReference type="InterPro" id="IPR025714">
    <property type="entry name" value="Methyltranfer_dom"/>
</dbReference>
<dbReference type="STRING" id="1285242.A6A04_03685"/>
<keyword evidence="3" id="KW-1185">Reference proteome</keyword>
<proteinExistence type="predicted"/>
<dbReference type="Pfam" id="PF13847">
    <property type="entry name" value="Methyltransf_31"/>
    <property type="match status" value="1"/>
</dbReference>
<evidence type="ECO:0000313" key="3">
    <source>
        <dbReference type="Proteomes" id="UP000078428"/>
    </source>
</evidence>
<dbReference type="CDD" id="cd02440">
    <property type="entry name" value="AdoMet_MTases"/>
    <property type="match status" value="1"/>
</dbReference>